<proteinExistence type="predicted"/>
<protein>
    <submittedName>
        <fullName evidence="1">Uncharacterized protein</fullName>
    </submittedName>
</protein>
<sequence>MKALQIAIPRWNITELNGYEPITTFWQDFSIADKFGDKAIADTYRRAKSEWKDNYKYWTELCLVLNHKIWQWHERDNQRAILYDKLWREADEMTSEWSDEKQEYYFQVTD</sequence>
<reference evidence="1 2" key="1">
    <citation type="submission" date="2015-09" db="EMBL/GenBank/DDBJ databases">
        <authorList>
            <consortium name="Pathogen Informatics"/>
        </authorList>
    </citation>
    <scope>NUCLEOTIDE SEQUENCE [LARGE SCALE GENOMIC DNA]</scope>
    <source>
        <strain evidence="1 2">2789STDY5834847</strain>
    </source>
</reference>
<dbReference type="AlphaFoldDB" id="A0A174HLA9"/>
<dbReference type="GeneID" id="93096897"/>
<dbReference type="RefSeq" id="WP_007850545.1">
    <property type="nucleotide sequence ID" value="NZ_CZAF01000004.1"/>
</dbReference>
<evidence type="ECO:0000313" key="2">
    <source>
        <dbReference type="Proteomes" id="UP000095614"/>
    </source>
</evidence>
<dbReference type="EMBL" id="CZAF01000004">
    <property type="protein sequence ID" value="CUO75733.1"/>
    <property type="molecule type" value="Genomic_DNA"/>
</dbReference>
<gene>
    <name evidence="1" type="ORF">ERS852462_01440</name>
</gene>
<dbReference type="Proteomes" id="UP000095614">
    <property type="component" value="Unassembled WGS sequence"/>
</dbReference>
<organism evidence="1 2">
    <name type="scientific">Bacteroides uniformis</name>
    <dbReference type="NCBI Taxonomy" id="820"/>
    <lineage>
        <taxon>Bacteria</taxon>
        <taxon>Pseudomonadati</taxon>
        <taxon>Bacteroidota</taxon>
        <taxon>Bacteroidia</taxon>
        <taxon>Bacteroidales</taxon>
        <taxon>Bacteroidaceae</taxon>
        <taxon>Bacteroides</taxon>
    </lineage>
</organism>
<evidence type="ECO:0000313" key="1">
    <source>
        <dbReference type="EMBL" id="CUO75733.1"/>
    </source>
</evidence>
<name>A0A174HLA9_BACUN</name>
<accession>A0A174HLA9</accession>
<dbReference type="OrthoDB" id="1071302at2"/>